<comment type="caution">
    <text evidence="1">The sequence shown here is derived from an EMBL/GenBank/DDBJ whole genome shotgun (WGS) entry which is preliminary data.</text>
</comment>
<evidence type="ECO:0000313" key="2">
    <source>
        <dbReference type="Proteomes" id="UP001497480"/>
    </source>
</evidence>
<name>A0AAV1VYC4_LUPLU</name>
<keyword evidence="2" id="KW-1185">Reference proteome</keyword>
<gene>
    <name evidence="1" type="ORF">LLUT_LOCUS2838</name>
</gene>
<dbReference type="EMBL" id="CAXHTB010000002">
    <property type="protein sequence ID" value="CAL0301778.1"/>
    <property type="molecule type" value="Genomic_DNA"/>
</dbReference>
<evidence type="ECO:0000313" key="1">
    <source>
        <dbReference type="EMBL" id="CAL0301778.1"/>
    </source>
</evidence>
<sequence>MEIEDADTSSSTSVFEMHGFISNATYTAKKMTMIIFINGQDRMQHRDRGFSARLGQGLDLTSSLDRGFTAKPSQCRSIQDSSTKAKLQPSLILHEIDLK</sequence>
<protein>
    <submittedName>
        <fullName evidence="1">Uncharacterized protein</fullName>
    </submittedName>
</protein>
<proteinExistence type="predicted"/>
<accession>A0AAV1VYC4</accession>
<organism evidence="1 2">
    <name type="scientific">Lupinus luteus</name>
    <name type="common">European yellow lupine</name>
    <dbReference type="NCBI Taxonomy" id="3873"/>
    <lineage>
        <taxon>Eukaryota</taxon>
        <taxon>Viridiplantae</taxon>
        <taxon>Streptophyta</taxon>
        <taxon>Embryophyta</taxon>
        <taxon>Tracheophyta</taxon>
        <taxon>Spermatophyta</taxon>
        <taxon>Magnoliopsida</taxon>
        <taxon>eudicotyledons</taxon>
        <taxon>Gunneridae</taxon>
        <taxon>Pentapetalae</taxon>
        <taxon>rosids</taxon>
        <taxon>fabids</taxon>
        <taxon>Fabales</taxon>
        <taxon>Fabaceae</taxon>
        <taxon>Papilionoideae</taxon>
        <taxon>50 kb inversion clade</taxon>
        <taxon>genistoids sensu lato</taxon>
        <taxon>core genistoids</taxon>
        <taxon>Genisteae</taxon>
        <taxon>Lupinus</taxon>
    </lineage>
</organism>
<reference evidence="1 2" key="1">
    <citation type="submission" date="2024-03" db="EMBL/GenBank/DDBJ databases">
        <authorList>
            <person name="Martinez-Hernandez J."/>
        </authorList>
    </citation>
    <scope>NUCLEOTIDE SEQUENCE [LARGE SCALE GENOMIC DNA]</scope>
</reference>
<dbReference type="AlphaFoldDB" id="A0AAV1VYC4"/>
<dbReference type="Proteomes" id="UP001497480">
    <property type="component" value="Unassembled WGS sequence"/>
</dbReference>